<gene>
    <name evidence="3" type="ORF">ACFQ2J_12135</name>
</gene>
<reference evidence="4" key="1">
    <citation type="journal article" date="2019" name="Int. J. Syst. Evol. Microbiol.">
        <title>The Global Catalogue of Microorganisms (GCM) 10K type strain sequencing project: providing services to taxonomists for standard genome sequencing and annotation.</title>
        <authorList>
            <consortium name="The Broad Institute Genomics Platform"/>
            <consortium name="The Broad Institute Genome Sequencing Center for Infectious Disease"/>
            <person name="Wu L."/>
            <person name="Ma J."/>
        </authorList>
    </citation>
    <scope>NUCLEOTIDE SEQUENCE [LARGE SCALE GENOMIC DNA]</scope>
    <source>
        <strain evidence="4">CCUG 56607</strain>
    </source>
</reference>
<dbReference type="InterPro" id="IPR028087">
    <property type="entry name" value="Tad_N"/>
</dbReference>
<protein>
    <submittedName>
        <fullName evidence="3">TadE/TadG family type IV pilus assembly protein</fullName>
    </submittedName>
</protein>
<keyword evidence="1" id="KW-0472">Membrane</keyword>
<evidence type="ECO:0000313" key="3">
    <source>
        <dbReference type="EMBL" id="MFD1019926.1"/>
    </source>
</evidence>
<evidence type="ECO:0000256" key="1">
    <source>
        <dbReference type="SAM" id="Phobius"/>
    </source>
</evidence>
<keyword evidence="1" id="KW-0812">Transmembrane</keyword>
<evidence type="ECO:0000259" key="2">
    <source>
        <dbReference type="Pfam" id="PF13400"/>
    </source>
</evidence>
<feature type="transmembrane region" description="Helical" evidence="1">
    <location>
        <begin position="12"/>
        <end position="38"/>
    </location>
</feature>
<dbReference type="EMBL" id="JBHTKL010000005">
    <property type="protein sequence ID" value="MFD1019926.1"/>
    <property type="molecule type" value="Genomic_DNA"/>
</dbReference>
<name>A0ABW3L3J0_9BACI</name>
<keyword evidence="1" id="KW-1133">Transmembrane helix</keyword>
<dbReference type="Proteomes" id="UP001596990">
    <property type="component" value="Unassembled WGS sequence"/>
</dbReference>
<dbReference type="RefSeq" id="WP_386060634.1">
    <property type="nucleotide sequence ID" value="NZ_JBHTKL010000005.1"/>
</dbReference>
<comment type="caution">
    <text evidence="3">The sequence shown here is derived from an EMBL/GenBank/DDBJ whole genome shotgun (WGS) entry which is preliminary data.</text>
</comment>
<sequence>MRAFLKKQSGDALILTALALMVLLVAVGLVIDGGMIFMNKSHLQKTANAAVLSGAQELTFDVEEAEQIVNEVVDKHEKSIEVSGITVSPNEKIEVEVEKTVPLAFSKLFGREYVVVRAHAAAELGVMGRAMGAAPLGIDDSIELEYYKEYQLKVDETEVDTGNFGVLALGGPGAKTYEYNLRHGYEDQIEVGDVLDTQTGNIAGKTRSVVRELVDGCTELPRDVSDRECSRVLLVPVYEPYNQTSNQMKQVKVTGFAYFYITDPMSSSDTSITGMFIKRAGTGFTHPSALSKGAYSIRLTE</sequence>
<feature type="domain" description="Putative Flp pilus-assembly TadG-like N-terminal" evidence="2">
    <location>
        <begin position="12"/>
        <end position="56"/>
    </location>
</feature>
<proteinExistence type="predicted"/>
<accession>A0ABW3L3J0</accession>
<dbReference type="Pfam" id="PF13400">
    <property type="entry name" value="Tad"/>
    <property type="match status" value="1"/>
</dbReference>
<keyword evidence="4" id="KW-1185">Reference proteome</keyword>
<organism evidence="3 4">
    <name type="scientific">Thalassobacillus hwangdonensis</name>
    <dbReference type="NCBI Taxonomy" id="546108"/>
    <lineage>
        <taxon>Bacteria</taxon>
        <taxon>Bacillati</taxon>
        <taxon>Bacillota</taxon>
        <taxon>Bacilli</taxon>
        <taxon>Bacillales</taxon>
        <taxon>Bacillaceae</taxon>
        <taxon>Thalassobacillus</taxon>
    </lineage>
</organism>
<evidence type="ECO:0000313" key="4">
    <source>
        <dbReference type="Proteomes" id="UP001596990"/>
    </source>
</evidence>